<gene>
    <name evidence="3" type="ordered locus">AciX8_2117</name>
</gene>
<dbReference type="SMART" id="SM00028">
    <property type="entry name" value="TPR"/>
    <property type="match status" value="5"/>
</dbReference>
<feature type="transmembrane region" description="Helical" evidence="2">
    <location>
        <begin position="85"/>
        <end position="105"/>
    </location>
</feature>
<dbReference type="OrthoDB" id="103336at2"/>
<organism evidence="3 4">
    <name type="scientific">Granulicella mallensis (strain ATCC BAA-1857 / DSM 23137 / MP5ACTX8)</name>
    <dbReference type="NCBI Taxonomy" id="682795"/>
    <lineage>
        <taxon>Bacteria</taxon>
        <taxon>Pseudomonadati</taxon>
        <taxon>Acidobacteriota</taxon>
        <taxon>Terriglobia</taxon>
        <taxon>Terriglobales</taxon>
        <taxon>Acidobacteriaceae</taxon>
        <taxon>Granulicella</taxon>
    </lineage>
</organism>
<reference evidence="3 4" key="1">
    <citation type="submission" date="2011-11" db="EMBL/GenBank/DDBJ databases">
        <title>Complete sequence of Granulicella mallensis MP5ACTX8.</title>
        <authorList>
            <consortium name="US DOE Joint Genome Institute"/>
            <person name="Lucas S."/>
            <person name="Copeland A."/>
            <person name="Lapidus A."/>
            <person name="Cheng J.-F."/>
            <person name="Goodwin L."/>
            <person name="Pitluck S."/>
            <person name="Peters L."/>
            <person name="Lu M."/>
            <person name="Detter J.C."/>
            <person name="Han C."/>
            <person name="Tapia R."/>
            <person name="Land M."/>
            <person name="Hauser L."/>
            <person name="Kyrpides N."/>
            <person name="Ivanova N."/>
            <person name="Mikhailova N."/>
            <person name="Pagani I."/>
            <person name="Rawat S."/>
            <person name="Mannisto M."/>
            <person name="Haggblom M."/>
            <person name="Woyke T."/>
        </authorList>
    </citation>
    <scope>NUCLEOTIDE SEQUENCE [LARGE SCALE GENOMIC DNA]</scope>
    <source>
        <strain evidence="4">ATCC BAA-1857 / DSM 23137 / MP5ACTX8</strain>
    </source>
</reference>
<keyword evidence="2" id="KW-0812">Transmembrane</keyword>
<evidence type="ECO:0000256" key="2">
    <source>
        <dbReference type="SAM" id="Phobius"/>
    </source>
</evidence>
<dbReference type="KEGG" id="gma:AciX8_2117"/>
<evidence type="ECO:0000313" key="3">
    <source>
        <dbReference type="EMBL" id="AEU36446.1"/>
    </source>
</evidence>
<evidence type="ECO:0000256" key="1">
    <source>
        <dbReference type="PROSITE-ProRule" id="PRU00339"/>
    </source>
</evidence>
<feature type="repeat" description="TPR" evidence="1">
    <location>
        <begin position="608"/>
        <end position="641"/>
    </location>
</feature>
<feature type="transmembrane region" description="Helical" evidence="2">
    <location>
        <begin position="112"/>
        <end position="142"/>
    </location>
</feature>
<dbReference type="PANTHER" id="PTHR12558">
    <property type="entry name" value="CELL DIVISION CYCLE 16,23,27"/>
    <property type="match status" value="1"/>
</dbReference>
<feature type="transmembrane region" description="Helical" evidence="2">
    <location>
        <begin position="269"/>
        <end position="286"/>
    </location>
</feature>
<keyword evidence="2" id="KW-0472">Membrane</keyword>
<dbReference type="InterPro" id="IPR019734">
    <property type="entry name" value="TPR_rpt"/>
</dbReference>
<proteinExistence type="predicted"/>
<dbReference type="InterPro" id="IPR011990">
    <property type="entry name" value="TPR-like_helical_dom_sf"/>
</dbReference>
<dbReference type="PROSITE" id="PS50005">
    <property type="entry name" value="TPR"/>
    <property type="match status" value="1"/>
</dbReference>
<sequence>MSVRDSSAQTRSPSIRLILLTLVMLYGAIAGLQTVVDFDLGWQMADARNPLASGDVLSYTAPGAPWIYPSLAGIVFRHLFHLGGYAAISWFCAVALLATLAIVALRSKTSTLILLLLAVPALAGQMIPRSGIFTVVIAAAYTRVLLDHYLGRDSRRLWLLPFLMIFWVNLHTGFISGLGLMLGYIAAEIVDCIQKTKQSRALCQLKLAAPWIAASFACTLLNPWGFRIYAAIAAQEHISALQANVIRELTPLYREFSWRGLQLLSPLSAIWWMLAASAIALVFLLYKRQLGLALFLSLAFGSCLWSSRTQGVFLPVACLIAGEAFAERASSQHHLQRFATWPGLRWAGMIAVLSFVAWRCHDIVTDRTSLREDRITLFGAGASWWLPQEAAAFIEKNHLPTELFSTFNLSSYLTWRLGPHYRDFADGRYLPFGDRIVSAQLKLTHLPLDSEEWNQAVATYHIKTVILPLSRFWGIEEVPLREDCSSRNWVPVYFDTTAIVFVRDGALPQAELSALRVDCQHQQLVDDGNLPQSRRLRMEHYQKLANAAVLYFLLGRNDEAQQALASAGRIARDDRSLVLLNGQLQASRGEFDAAGESFRSSLKMSESDAAWYQLGLLYANQRRYPEAIHAFQRALRLAAQPEFSVELSLAKAEVLNGQANTALQTLQKASQVLPDSGPAKADLYDAEAATYSQLSNWPAAVRAEEKAVQETPAVAGRWKILAAMYTATGRQDQALHAQEKAESLMSQIPR</sequence>
<dbReference type="AlphaFoldDB" id="G8NUJ5"/>
<dbReference type="STRING" id="682795.AciX8_2117"/>
<keyword evidence="2" id="KW-1133">Transmembrane helix</keyword>
<accession>G8NUJ5</accession>
<dbReference type="Proteomes" id="UP000007113">
    <property type="component" value="Chromosome"/>
</dbReference>
<name>G8NUJ5_GRAMM</name>
<dbReference type="eggNOG" id="COG0457">
    <property type="taxonomic scope" value="Bacteria"/>
</dbReference>
<dbReference type="EMBL" id="CP003130">
    <property type="protein sequence ID" value="AEU36446.1"/>
    <property type="molecule type" value="Genomic_DNA"/>
</dbReference>
<keyword evidence="1" id="KW-0802">TPR repeat</keyword>
<dbReference type="PANTHER" id="PTHR12558:SF13">
    <property type="entry name" value="CELL DIVISION CYCLE PROTEIN 27 HOMOLOG"/>
    <property type="match status" value="1"/>
</dbReference>
<keyword evidence="4" id="KW-1185">Reference proteome</keyword>
<dbReference type="SUPFAM" id="SSF48452">
    <property type="entry name" value="TPR-like"/>
    <property type="match status" value="1"/>
</dbReference>
<protein>
    <submittedName>
        <fullName evidence="3">Tetratricopeptide TPR_1 repeat-containing protein</fullName>
    </submittedName>
</protein>
<feature type="transmembrane region" description="Helical" evidence="2">
    <location>
        <begin position="162"/>
        <end position="186"/>
    </location>
</feature>
<feature type="transmembrane region" description="Helical" evidence="2">
    <location>
        <begin position="207"/>
        <end position="226"/>
    </location>
</feature>
<dbReference type="PROSITE" id="PS50293">
    <property type="entry name" value="TPR_REGION"/>
    <property type="match status" value="1"/>
</dbReference>
<dbReference type="Pfam" id="PF00515">
    <property type="entry name" value="TPR_1"/>
    <property type="match status" value="1"/>
</dbReference>
<dbReference type="HOGENOM" id="CLU_372469_0_0_0"/>
<evidence type="ECO:0000313" key="4">
    <source>
        <dbReference type="Proteomes" id="UP000007113"/>
    </source>
</evidence>
<feature type="transmembrane region" description="Helical" evidence="2">
    <location>
        <begin position="17"/>
        <end position="36"/>
    </location>
</feature>
<dbReference type="Gene3D" id="1.25.40.10">
    <property type="entry name" value="Tetratricopeptide repeat domain"/>
    <property type="match status" value="2"/>
</dbReference>